<reference evidence="1" key="1">
    <citation type="submission" date="2021-04" db="EMBL/GenBank/DDBJ databases">
        <title>Genomics, taxonomy and metabolism of representatives of sulfur bacteria of the genus Thiothrix: Thiothrix fructosivorans QT, Thiothrix unzii A1T and three new species, Thiothrix subterranea sp. nov., Thiothrix litoralis sp. nov. and 'Candidatus Thiothrix anitrata' sp. nov.</title>
        <authorList>
            <person name="Ravin N.V."/>
            <person name="Smolyakov D."/>
            <person name="Rudenko T.S."/>
            <person name="Mardanov A.V."/>
            <person name="Beletsky A.V."/>
            <person name="Markov N.D."/>
            <person name="Fomenkov A.I."/>
            <person name="Roberts R.J."/>
            <person name="Karnachuk O.V."/>
            <person name="Novikov A."/>
            <person name="Grabovich M.Y."/>
        </authorList>
    </citation>
    <scope>NUCLEOTIDE SEQUENCE</scope>
    <source>
        <strain evidence="1">A1</strain>
    </source>
</reference>
<dbReference type="InterPro" id="IPR045397">
    <property type="entry name" value="TumE-like"/>
</dbReference>
<gene>
    <name evidence="1" type="ORF">J9260_07280</name>
</gene>
<accession>A0A975IIK1</accession>
<dbReference type="EMBL" id="CP072793">
    <property type="protein sequence ID" value="QTR54874.1"/>
    <property type="molecule type" value="Genomic_DNA"/>
</dbReference>
<name>A0A975IIK1_9GAMM</name>
<dbReference type="RefSeq" id="WP_210220347.1">
    <property type="nucleotide sequence ID" value="NZ_CP072793.1"/>
</dbReference>
<sequence>MRLHELLEAYLNKVEAAVAALPAYAETYIEEVLTAERANLAFRLRFSNGFLLEVSAAMVVEAEGLKTLGYRYHCQDASNTMLIRYDDTPHFRKLSTFPHHKHIKDAVIAHDEPDLLAVLQEVSELEPN</sequence>
<evidence type="ECO:0000313" key="1">
    <source>
        <dbReference type="EMBL" id="QTR54874.1"/>
    </source>
</evidence>
<dbReference type="KEGG" id="tun:J9260_07280"/>
<proteinExistence type="predicted"/>
<dbReference type="Proteomes" id="UP000672009">
    <property type="component" value="Chromosome"/>
</dbReference>
<protein>
    <submittedName>
        <fullName evidence="1">Uncharacterized protein</fullName>
    </submittedName>
</protein>
<organism evidence="1 2">
    <name type="scientific">Thiothrix unzii</name>
    <dbReference type="NCBI Taxonomy" id="111769"/>
    <lineage>
        <taxon>Bacteria</taxon>
        <taxon>Pseudomonadati</taxon>
        <taxon>Pseudomonadota</taxon>
        <taxon>Gammaproteobacteria</taxon>
        <taxon>Thiotrichales</taxon>
        <taxon>Thiotrichaceae</taxon>
        <taxon>Thiothrix</taxon>
    </lineage>
</organism>
<dbReference type="Pfam" id="PF20126">
    <property type="entry name" value="TumE"/>
    <property type="match status" value="1"/>
</dbReference>
<keyword evidence="2" id="KW-1185">Reference proteome</keyword>
<dbReference type="NCBIfam" id="NF045777">
    <property type="entry name" value="TumE"/>
    <property type="match status" value="1"/>
</dbReference>
<dbReference type="InterPro" id="IPR054795">
    <property type="entry name" value="TumE"/>
</dbReference>
<evidence type="ECO:0000313" key="2">
    <source>
        <dbReference type="Proteomes" id="UP000672009"/>
    </source>
</evidence>
<dbReference type="AlphaFoldDB" id="A0A975IIK1"/>